<dbReference type="PANTHER" id="PTHR33639">
    <property type="entry name" value="THIOL-DISULFIDE OXIDOREDUCTASE DCC"/>
    <property type="match status" value="1"/>
</dbReference>
<dbReference type="AlphaFoldDB" id="A0A268FEU5"/>
<dbReference type="Pfam" id="PF04134">
    <property type="entry name" value="DCC1-like"/>
    <property type="match status" value="1"/>
</dbReference>
<gene>
    <name evidence="1" type="ORF">CHH57_07250</name>
</gene>
<dbReference type="RefSeq" id="WP_095329608.1">
    <property type="nucleotide sequence ID" value="NZ_CP026031.1"/>
</dbReference>
<name>A0A268FEU5_NIACI</name>
<evidence type="ECO:0000313" key="2">
    <source>
        <dbReference type="Proteomes" id="UP000216961"/>
    </source>
</evidence>
<protein>
    <submittedName>
        <fullName evidence="1">Thiol-disulfide oxidoreductase</fullName>
    </submittedName>
</protein>
<proteinExistence type="predicted"/>
<accession>A0A268FEU5</accession>
<organism evidence="1 2">
    <name type="scientific">Niallia circulans</name>
    <name type="common">Bacillus circulans</name>
    <dbReference type="NCBI Taxonomy" id="1397"/>
    <lineage>
        <taxon>Bacteria</taxon>
        <taxon>Bacillati</taxon>
        <taxon>Bacillota</taxon>
        <taxon>Bacilli</taxon>
        <taxon>Bacillales</taxon>
        <taxon>Bacillaceae</taxon>
        <taxon>Niallia</taxon>
    </lineage>
</organism>
<comment type="caution">
    <text evidence="1">The sequence shown here is derived from an EMBL/GenBank/DDBJ whole genome shotgun (WGS) entry which is preliminary data.</text>
</comment>
<reference evidence="1 2" key="1">
    <citation type="submission" date="2017-07" db="EMBL/GenBank/DDBJ databases">
        <title>Isolation and whole genome analysis of endospore-forming bacteria from heroin.</title>
        <authorList>
            <person name="Kalinowski J."/>
            <person name="Ahrens B."/>
            <person name="Al-Dilaimi A."/>
            <person name="Winkler A."/>
            <person name="Wibberg D."/>
            <person name="Schleenbecker U."/>
            <person name="Ruckert C."/>
            <person name="Wolfel R."/>
            <person name="Grass G."/>
        </authorList>
    </citation>
    <scope>NUCLEOTIDE SEQUENCE [LARGE SCALE GENOMIC DNA]</scope>
    <source>
        <strain evidence="1 2">7521-2</strain>
    </source>
</reference>
<dbReference type="InterPro" id="IPR007263">
    <property type="entry name" value="DCC1-like"/>
</dbReference>
<sequence>MIVLFDGVCNLCNKSVQFIIKRDPVNQFSFASLQSETGKDLLKKYHLSEVDSVILLKDDKYYTESDAALEICSHLTGGWKLLAIFKVIPPFIRDPLYRIIARNRYKWFGKQDSCMLPTEEMKKRFFE</sequence>
<dbReference type="KEGG" id="bcir:C2I06_16615"/>
<dbReference type="EMBL" id="NPBQ01000038">
    <property type="protein sequence ID" value="PAD83913.1"/>
    <property type="molecule type" value="Genomic_DNA"/>
</dbReference>
<evidence type="ECO:0000313" key="1">
    <source>
        <dbReference type="EMBL" id="PAD83913.1"/>
    </source>
</evidence>
<dbReference type="Proteomes" id="UP000216961">
    <property type="component" value="Unassembled WGS sequence"/>
</dbReference>
<dbReference type="PANTHER" id="PTHR33639:SF2">
    <property type="entry name" value="DUF393 DOMAIN-CONTAINING PROTEIN"/>
    <property type="match status" value="1"/>
</dbReference>
<dbReference type="InterPro" id="IPR052927">
    <property type="entry name" value="DCC_oxidoreductase"/>
</dbReference>
<dbReference type="GO" id="GO:0015035">
    <property type="term" value="F:protein-disulfide reductase activity"/>
    <property type="evidence" value="ECO:0007669"/>
    <property type="project" value="InterPro"/>
</dbReference>